<comment type="caution">
    <text evidence="1">The sequence shown here is derived from an EMBL/GenBank/DDBJ whole genome shotgun (WGS) entry which is preliminary data.</text>
</comment>
<dbReference type="PANTHER" id="PTHR33064">
    <property type="entry name" value="POL PROTEIN"/>
    <property type="match status" value="1"/>
</dbReference>
<sequence>MSSFGERRAAGLKLAPRKCRFGVRRVEYLGAVVSDGMLSMSEQRVKDLRTVPTPTTVRELRRMLGGFSYVQRWLPGLADTAKPLYDSLNKNPYQRLNVPRIPDAQVASGKSNLVKSTRL</sequence>
<reference evidence="1" key="1">
    <citation type="submission" date="2023-10" db="EMBL/GenBank/DDBJ databases">
        <title>Genome assemblies of two species of porcelain crab, Petrolisthes cinctipes and Petrolisthes manimaculis (Anomura: Porcellanidae).</title>
        <authorList>
            <person name="Angst P."/>
        </authorList>
    </citation>
    <scope>NUCLEOTIDE SEQUENCE</scope>
    <source>
        <strain evidence="1">PB745_01</strain>
        <tissue evidence="1">Gill</tissue>
    </source>
</reference>
<keyword evidence="2" id="KW-1185">Reference proteome</keyword>
<dbReference type="GO" id="GO:0071897">
    <property type="term" value="P:DNA biosynthetic process"/>
    <property type="evidence" value="ECO:0007669"/>
    <property type="project" value="UniProtKB-ARBA"/>
</dbReference>
<dbReference type="PANTHER" id="PTHR33064:SF37">
    <property type="entry name" value="RIBONUCLEASE H"/>
    <property type="match status" value="1"/>
</dbReference>
<dbReference type="AlphaFoldDB" id="A0AAE1F2B3"/>
<evidence type="ECO:0000313" key="1">
    <source>
        <dbReference type="EMBL" id="KAK3865696.1"/>
    </source>
</evidence>
<gene>
    <name evidence="1" type="ORF">Pcinc_028706</name>
</gene>
<proteinExistence type="predicted"/>
<accession>A0AAE1F2B3</accession>
<dbReference type="InterPro" id="IPR043502">
    <property type="entry name" value="DNA/RNA_pol_sf"/>
</dbReference>
<dbReference type="InterPro" id="IPR043128">
    <property type="entry name" value="Rev_trsase/Diguanyl_cyclase"/>
</dbReference>
<dbReference type="Gene3D" id="3.30.70.270">
    <property type="match status" value="2"/>
</dbReference>
<evidence type="ECO:0000313" key="2">
    <source>
        <dbReference type="Proteomes" id="UP001286313"/>
    </source>
</evidence>
<dbReference type="InterPro" id="IPR051320">
    <property type="entry name" value="Viral_Replic_Matur_Polypro"/>
</dbReference>
<dbReference type="EMBL" id="JAWQEG010003536">
    <property type="protein sequence ID" value="KAK3865696.1"/>
    <property type="molecule type" value="Genomic_DNA"/>
</dbReference>
<dbReference type="SUPFAM" id="SSF56672">
    <property type="entry name" value="DNA/RNA polymerases"/>
    <property type="match status" value="1"/>
</dbReference>
<organism evidence="1 2">
    <name type="scientific">Petrolisthes cinctipes</name>
    <name type="common">Flat porcelain crab</name>
    <dbReference type="NCBI Taxonomy" id="88211"/>
    <lineage>
        <taxon>Eukaryota</taxon>
        <taxon>Metazoa</taxon>
        <taxon>Ecdysozoa</taxon>
        <taxon>Arthropoda</taxon>
        <taxon>Crustacea</taxon>
        <taxon>Multicrustacea</taxon>
        <taxon>Malacostraca</taxon>
        <taxon>Eumalacostraca</taxon>
        <taxon>Eucarida</taxon>
        <taxon>Decapoda</taxon>
        <taxon>Pleocyemata</taxon>
        <taxon>Anomura</taxon>
        <taxon>Galatheoidea</taxon>
        <taxon>Porcellanidae</taxon>
        <taxon>Petrolisthes</taxon>
    </lineage>
</organism>
<name>A0AAE1F2B3_PETCI</name>
<evidence type="ECO:0008006" key="3">
    <source>
        <dbReference type="Google" id="ProtNLM"/>
    </source>
</evidence>
<protein>
    <recommendedName>
        <fullName evidence="3">Reverse transcriptase</fullName>
    </recommendedName>
</protein>
<dbReference type="Proteomes" id="UP001286313">
    <property type="component" value="Unassembled WGS sequence"/>
</dbReference>